<evidence type="ECO:0000256" key="4">
    <source>
        <dbReference type="ARBA" id="ARBA00023163"/>
    </source>
</evidence>
<dbReference type="SUPFAM" id="SSF88946">
    <property type="entry name" value="Sigma2 domain of RNA polymerase sigma factors"/>
    <property type="match status" value="1"/>
</dbReference>
<gene>
    <name evidence="7" type="ORF">V0R50_25285</name>
</gene>
<dbReference type="InterPro" id="IPR014284">
    <property type="entry name" value="RNA_pol_sigma-70_dom"/>
</dbReference>
<dbReference type="InterPro" id="IPR013325">
    <property type="entry name" value="RNA_pol_sigma_r2"/>
</dbReference>
<comment type="similarity">
    <text evidence="1">Belongs to the sigma-70 factor family. ECF subfamily.</text>
</comment>
<dbReference type="InterPro" id="IPR007627">
    <property type="entry name" value="RNA_pol_sigma70_r2"/>
</dbReference>
<dbReference type="InterPro" id="IPR036388">
    <property type="entry name" value="WH-like_DNA-bd_sf"/>
</dbReference>
<evidence type="ECO:0000259" key="6">
    <source>
        <dbReference type="Pfam" id="PF08281"/>
    </source>
</evidence>
<keyword evidence="2" id="KW-0805">Transcription regulation</keyword>
<keyword evidence="3" id="KW-0731">Sigma factor</keyword>
<dbReference type="Gene3D" id="1.10.1740.10">
    <property type="match status" value="1"/>
</dbReference>
<evidence type="ECO:0000256" key="2">
    <source>
        <dbReference type="ARBA" id="ARBA00023015"/>
    </source>
</evidence>
<dbReference type="CDD" id="cd06171">
    <property type="entry name" value="Sigma70_r4"/>
    <property type="match status" value="1"/>
</dbReference>
<dbReference type="NCBIfam" id="TIGR02937">
    <property type="entry name" value="sigma70-ECF"/>
    <property type="match status" value="1"/>
</dbReference>
<organism evidence="7 8">
    <name type="scientific">Pseudomonas ulcerans</name>
    <dbReference type="NCBI Taxonomy" id="3115852"/>
    <lineage>
        <taxon>Bacteria</taxon>
        <taxon>Pseudomonadati</taxon>
        <taxon>Pseudomonadota</taxon>
        <taxon>Gammaproteobacteria</taxon>
        <taxon>Pseudomonadales</taxon>
        <taxon>Pseudomonadaceae</taxon>
        <taxon>Pseudomonas</taxon>
    </lineage>
</organism>
<dbReference type="PANTHER" id="PTHR43133">
    <property type="entry name" value="RNA POLYMERASE ECF-TYPE SIGMA FACTO"/>
    <property type="match status" value="1"/>
</dbReference>
<evidence type="ECO:0000256" key="3">
    <source>
        <dbReference type="ARBA" id="ARBA00023082"/>
    </source>
</evidence>
<dbReference type="InterPro" id="IPR013324">
    <property type="entry name" value="RNA_pol_sigma_r3/r4-like"/>
</dbReference>
<evidence type="ECO:0000259" key="5">
    <source>
        <dbReference type="Pfam" id="PF04542"/>
    </source>
</evidence>
<dbReference type="RefSeq" id="WP_330077223.1">
    <property type="nucleotide sequence ID" value="NZ_JAZDQJ010000039.1"/>
</dbReference>
<dbReference type="EMBL" id="JAZDQJ010000039">
    <property type="protein sequence ID" value="MEE1936553.1"/>
    <property type="molecule type" value="Genomic_DNA"/>
</dbReference>
<dbReference type="PANTHER" id="PTHR43133:SF63">
    <property type="entry name" value="RNA POLYMERASE SIGMA FACTOR FECI-RELATED"/>
    <property type="match status" value="1"/>
</dbReference>
<dbReference type="Pfam" id="PF04542">
    <property type="entry name" value="Sigma70_r2"/>
    <property type="match status" value="1"/>
</dbReference>
<dbReference type="NCBIfam" id="NF009177">
    <property type="entry name" value="PRK12525.1"/>
    <property type="match status" value="1"/>
</dbReference>
<evidence type="ECO:0000313" key="8">
    <source>
        <dbReference type="Proteomes" id="UP001335100"/>
    </source>
</evidence>
<dbReference type="SUPFAM" id="SSF88659">
    <property type="entry name" value="Sigma3 and sigma4 domains of RNA polymerase sigma factors"/>
    <property type="match status" value="1"/>
</dbReference>
<dbReference type="Proteomes" id="UP001335100">
    <property type="component" value="Unassembled WGS sequence"/>
</dbReference>
<proteinExistence type="inferred from homology"/>
<dbReference type="InterPro" id="IPR039425">
    <property type="entry name" value="RNA_pol_sigma-70-like"/>
</dbReference>
<sequence>MDMNNLPKQQTVTRLFQQHYLWLRGRLAFRTGCSHSAEDIAAETFLRLWMLPDPGAIREPRALLTTIAQRLMYETWRRRDLEKAYLQALALVPEELQPSPHEQLMLVESLVAIDRLLDGLSSQARTVFVLSQLEGLTYVQIQQRLGLSLGRIHQLMAQALRCCYRGLEG</sequence>
<evidence type="ECO:0000313" key="7">
    <source>
        <dbReference type="EMBL" id="MEE1936553.1"/>
    </source>
</evidence>
<dbReference type="InterPro" id="IPR013249">
    <property type="entry name" value="RNA_pol_sigma70_r4_t2"/>
</dbReference>
<accession>A0ABU7HYL2</accession>
<dbReference type="Gene3D" id="1.10.10.10">
    <property type="entry name" value="Winged helix-like DNA-binding domain superfamily/Winged helix DNA-binding domain"/>
    <property type="match status" value="1"/>
</dbReference>
<dbReference type="Pfam" id="PF08281">
    <property type="entry name" value="Sigma70_r4_2"/>
    <property type="match status" value="1"/>
</dbReference>
<comment type="caution">
    <text evidence="7">The sequence shown here is derived from an EMBL/GenBank/DDBJ whole genome shotgun (WGS) entry which is preliminary data.</text>
</comment>
<name>A0ABU7HYL2_9PSED</name>
<feature type="domain" description="RNA polymerase sigma factor 70 region 4 type 2" evidence="6">
    <location>
        <begin position="111"/>
        <end position="163"/>
    </location>
</feature>
<evidence type="ECO:0000256" key="1">
    <source>
        <dbReference type="ARBA" id="ARBA00010641"/>
    </source>
</evidence>
<dbReference type="NCBIfam" id="NF008889">
    <property type="entry name" value="PRK11924.1-1"/>
    <property type="match status" value="1"/>
</dbReference>
<keyword evidence="8" id="KW-1185">Reference proteome</keyword>
<reference evidence="7 8" key="1">
    <citation type="submission" date="2024-01" db="EMBL/GenBank/DDBJ databases">
        <title>Unpublished Manusciprt.</title>
        <authorList>
            <person name="Duman M."/>
            <person name="Valdes E.G."/>
            <person name="Ajmi N."/>
            <person name="Altun S."/>
            <person name="Saticioglu I.B."/>
        </authorList>
    </citation>
    <scope>NUCLEOTIDE SEQUENCE [LARGE SCALE GENOMIC DNA]</scope>
    <source>
        <strain evidence="7 8">148P</strain>
    </source>
</reference>
<keyword evidence="4" id="KW-0804">Transcription</keyword>
<feature type="domain" description="RNA polymerase sigma-70 region 2" evidence="5">
    <location>
        <begin position="15"/>
        <end position="80"/>
    </location>
</feature>
<protein>
    <submittedName>
        <fullName evidence="7">Sigma-70 family RNA polymerase sigma factor</fullName>
    </submittedName>
</protein>